<accession>A0A165GKX8</accession>
<name>A0A165GKX8_EXIGL</name>
<evidence type="ECO:0000313" key="1">
    <source>
        <dbReference type="EMBL" id="KZV90673.1"/>
    </source>
</evidence>
<dbReference type="InParanoid" id="A0A165GKX8"/>
<gene>
    <name evidence="1" type="ORF">EXIGLDRAFT_770568</name>
</gene>
<reference evidence="1 2" key="1">
    <citation type="journal article" date="2016" name="Mol. Biol. Evol.">
        <title>Comparative Genomics of Early-Diverging Mushroom-Forming Fungi Provides Insights into the Origins of Lignocellulose Decay Capabilities.</title>
        <authorList>
            <person name="Nagy L.G."/>
            <person name="Riley R."/>
            <person name="Tritt A."/>
            <person name="Adam C."/>
            <person name="Daum C."/>
            <person name="Floudas D."/>
            <person name="Sun H."/>
            <person name="Yadav J.S."/>
            <person name="Pangilinan J."/>
            <person name="Larsson K.H."/>
            <person name="Matsuura K."/>
            <person name="Barry K."/>
            <person name="Labutti K."/>
            <person name="Kuo R."/>
            <person name="Ohm R.A."/>
            <person name="Bhattacharya S.S."/>
            <person name="Shirouzu T."/>
            <person name="Yoshinaga Y."/>
            <person name="Martin F.M."/>
            <person name="Grigoriev I.V."/>
            <person name="Hibbett D.S."/>
        </authorList>
    </citation>
    <scope>NUCLEOTIDE SEQUENCE [LARGE SCALE GENOMIC DNA]</scope>
    <source>
        <strain evidence="1 2">HHB12029</strain>
    </source>
</reference>
<proteinExistence type="predicted"/>
<dbReference type="EMBL" id="KV426043">
    <property type="protein sequence ID" value="KZV90673.1"/>
    <property type="molecule type" value="Genomic_DNA"/>
</dbReference>
<organism evidence="1 2">
    <name type="scientific">Exidia glandulosa HHB12029</name>
    <dbReference type="NCBI Taxonomy" id="1314781"/>
    <lineage>
        <taxon>Eukaryota</taxon>
        <taxon>Fungi</taxon>
        <taxon>Dikarya</taxon>
        <taxon>Basidiomycota</taxon>
        <taxon>Agaricomycotina</taxon>
        <taxon>Agaricomycetes</taxon>
        <taxon>Auriculariales</taxon>
        <taxon>Exidiaceae</taxon>
        <taxon>Exidia</taxon>
    </lineage>
</organism>
<dbReference type="AlphaFoldDB" id="A0A165GKX8"/>
<keyword evidence="2" id="KW-1185">Reference proteome</keyword>
<evidence type="ECO:0000313" key="2">
    <source>
        <dbReference type="Proteomes" id="UP000077266"/>
    </source>
</evidence>
<protein>
    <submittedName>
        <fullName evidence="1">Uncharacterized protein</fullName>
    </submittedName>
</protein>
<sequence>MAALHVPESERMPPESVPVLSYVNSQFHVVQDVARAEQLGLNAQRFVVMQLYGQIFVRDLRMAVDYRVTNEILVAGVNIEALNQR</sequence>
<dbReference type="Proteomes" id="UP000077266">
    <property type="component" value="Unassembled WGS sequence"/>
</dbReference>